<dbReference type="KEGG" id="tsph:KIH39_01990"/>
<gene>
    <name evidence="1" type="ORF">KIH39_01990</name>
</gene>
<protein>
    <submittedName>
        <fullName evidence="1">Uncharacterized protein</fullName>
    </submittedName>
</protein>
<dbReference type="AlphaFoldDB" id="A0A8E6B766"/>
<dbReference type="InterPro" id="IPR015943">
    <property type="entry name" value="WD40/YVTN_repeat-like_dom_sf"/>
</dbReference>
<evidence type="ECO:0000313" key="2">
    <source>
        <dbReference type="Proteomes" id="UP000676194"/>
    </source>
</evidence>
<dbReference type="Proteomes" id="UP000676194">
    <property type="component" value="Chromosome"/>
</dbReference>
<dbReference type="SUPFAM" id="SSF50978">
    <property type="entry name" value="WD40 repeat-like"/>
    <property type="match status" value="1"/>
</dbReference>
<dbReference type="RefSeq" id="WP_213497604.1">
    <property type="nucleotide sequence ID" value="NZ_CP074694.1"/>
</dbReference>
<name>A0A8E6B766_9BACT</name>
<evidence type="ECO:0000313" key="1">
    <source>
        <dbReference type="EMBL" id="QVL32714.1"/>
    </source>
</evidence>
<dbReference type="Gene3D" id="2.130.10.10">
    <property type="entry name" value="YVTN repeat-like/Quinoprotein amine dehydrogenase"/>
    <property type="match status" value="1"/>
</dbReference>
<dbReference type="InterPro" id="IPR036322">
    <property type="entry name" value="WD40_repeat_dom_sf"/>
</dbReference>
<proteinExistence type="predicted"/>
<reference evidence="1" key="1">
    <citation type="submission" date="2021-05" db="EMBL/GenBank/DDBJ databases">
        <title>Complete genome sequence of the cellulolytic planctomycete Telmatocola sphagniphila SP2T and characterization of the first cellulase from planctomycetes.</title>
        <authorList>
            <person name="Rakitin A.L."/>
            <person name="Beletsky A.V."/>
            <person name="Naumoff D.G."/>
            <person name="Kulichevskaya I.S."/>
            <person name="Mardanov A.V."/>
            <person name="Ravin N.V."/>
            <person name="Dedysh S.N."/>
        </authorList>
    </citation>
    <scope>NUCLEOTIDE SEQUENCE</scope>
    <source>
        <strain evidence="1">SP2T</strain>
    </source>
</reference>
<accession>A0A8E6B766</accession>
<sequence>MGARKMFNICISLVIFSSTWPEKPFFLADKVYRIPNSSVDTKLLFLKDDTLLVASLTSKGDTNLYRLRKGENLEFFKKIDDHINQLAYGAETDSCFFSTNSGLIFKINKSNDFQIEEIVNCKQRISRIWISQNESRIIAAGTDGRIFDIDVRLKRIKKTYHSNQKYAILSIDVDTKHEIMYFGTADAMIYKYDFNKNKSTQEYGIHTGKVNKIILHDSAAKMLSLSGHGSIIDTELGNNKDKKVYDLPMEPVIDAKLINNILVVAWEGGFMTMHNLADGKMDFVNKKELYLSIFSFACSNDLKILAIANKFNELKIYKKK</sequence>
<keyword evidence="2" id="KW-1185">Reference proteome</keyword>
<organism evidence="1 2">
    <name type="scientific">Telmatocola sphagniphila</name>
    <dbReference type="NCBI Taxonomy" id="1123043"/>
    <lineage>
        <taxon>Bacteria</taxon>
        <taxon>Pseudomonadati</taxon>
        <taxon>Planctomycetota</taxon>
        <taxon>Planctomycetia</taxon>
        <taxon>Gemmatales</taxon>
        <taxon>Gemmataceae</taxon>
    </lineage>
</organism>
<dbReference type="EMBL" id="CP074694">
    <property type="protein sequence ID" value="QVL32714.1"/>
    <property type="molecule type" value="Genomic_DNA"/>
</dbReference>